<dbReference type="Gene3D" id="2.20.70.10">
    <property type="match status" value="1"/>
</dbReference>
<dbReference type="GO" id="GO:0051252">
    <property type="term" value="P:regulation of RNA metabolic process"/>
    <property type="evidence" value="ECO:0007669"/>
    <property type="project" value="UniProtKB-ARBA"/>
</dbReference>
<dbReference type="Proteomes" id="UP000232323">
    <property type="component" value="Unassembled WGS sequence"/>
</dbReference>
<evidence type="ECO:0000313" key="9">
    <source>
        <dbReference type="EMBL" id="GAX82019.1"/>
    </source>
</evidence>
<dbReference type="InterPro" id="IPR036855">
    <property type="entry name" value="Znf_CCCH_sf"/>
</dbReference>
<feature type="domain" description="WW" evidence="7">
    <location>
        <begin position="154"/>
        <end position="188"/>
    </location>
</feature>
<reference evidence="9 10" key="1">
    <citation type="submission" date="2017-08" db="EMBL/GenBank/DDBJ databases">
        <title>Acidophilic green algal genome provides insights into adaptation to an acidic environment.</title>
        <authorList>
            <person name="Hirooka S."/>
            <person name="Hirose Y."/>
            <person name="Kanesaki Y."/>
            <person name="Higuchi S."/>
            <person name="Fujiwara T."/>
            <person name="Onuma R."/>
            <person name="Era A."/>
            <person name="Ohbayashi R."/>
            <person name="Uzuka A."/>
            <person name="Nozaki H."/>
            <person name="Yoshikawa H."/>
            <person name="Miyagishima S.Y."/>
        </authorList>
    </citation>
    <scope>NUCLEOTIDE SEQUENCE [LARGE SCALE GENOMIC DNA]</scope>
    <source>
        <strain evidence="9 10">NIES-2499</strain>
    </source>
</reference>
<organism evidence="9 10">
    <name type="scientific">Chlamydomonas eustigma</name>
    <dbReference type="NCBI Taxonomy" id="1157962"/>
    <lineage>
        <taxon>Eukaryota</taxon>
        <taxon>Viridiplantae</taxon>
        <taxon>Chlorophyta</taxon>
        <taxon>core chlorophytes</taxon>
        <taxon>Chlorophyceae</taxon>
        <taxon>CS clade</taxon>
        <taxon>Chlamydomonadales</taxon>
        <taxon>Chlamydomonadaceae</taxon>
        <taxon>Chlamydomonas</taxon>
    </lineage>
</organism>
<dbReference type="GO" id="GO:0008270">
    <property type="term" value="F:zinc ion binding"/>
    <property type="evidence" value="ECO:0007669"/>
    <property type="project" value="UniProtKB-KW"/>
</dbReference>
<dbReference type="OrthoDB" id="410307at2759"/>
<evidence type="ECO:0000256" key="3">
    <source>
        <dbReference type="ARBA" id="ARBA00022771"/>
    </source>
</evidence>
<proteinExistence type="predicted"/>
<sequence>MDGAFPSQKGQDFADSESNYPGGQGGGRGAGRSGFRGTAENAKTKLCNRWMQGDCRFGDRCNFAHGEVELRAGHDQSDDMSNGGRGYGARGGRGYGYPARGVAPGRGYGGRGGYGGGFQMMGGYPAGYGMEQPHGGYEQRPSGADDQWAAQGAIGGPNGWCMYRTKDTGEVYYHNHRTNLTQWERPADWI</sequence>
<dbReference type="GO" id="GO:0010468">
    <property type="term" value="P:regulation of gene expression"/>
    <property type="evidence" value="ECO:0007669"/>
    <property type="project" value="UniProtKB-ARBA"/>
</dbReference>
<accession>A0A250XGI3</accession>
<evidence type="ECO:0000256" key="5">
    <source>
        <dbReference type="PROSITE-ProRule" id="PRU00723"/>
    </source>
</evidence>
<keyword evidence="2" id="KW-0677">Repeat</keyword>
<dbReference type="Gene3D" id="4.10.1000.10">
    <property type="entry name" value="Zinc finger, CCCH-type"/>
    <property type="match status" value="1"/>
</dbReference>
<dbReference type="FunFam" id="4.10.1000.10:FF:000003">
    <property type="entry name" value="Zinc finger CCCH domain-containing protein"/>
    <property type="match status" value="1"/>
</dbReference>
<evidence type="ECO:0000256" key="6">
    <source>
        <dbReference type="SAM" id="MobiDB-lite"/>
    </source>
</evidence>
<gene>
    <name evidence="9" type="ORF">CEUSTIGMA_g9447.t1</name>
</gene>
<keyword evidence="10" id="KW-1185">Reference proteome</keyword>
<dbReference type="InterPro" id="IPR001202">
    <property type="entry name" value="WW_dom"/>
</dbReference>
<feature type="zinc finger region" description="C3H1-type" evidence="5">
    <location>
        <begin position="41"/>
        <end position="68"/>
    </location>
</feature>
<evidence type="ECO:0000259" key="7">
    <source>
        <dbReference type="PROSITE" id="PS50020"/>
    </source>
</evidence>
<keyword evidence="3 5" id="KW-0863">Zinc-finger</keyword>
<dbReference type="EMBL" id="BEGY01000074">
    <property type="protein sequence ID" value="GAX82019.1"/>
    <property type="molecule type" value="Genomic_DNA"/>
</dbReference>
<dbReference type="Pfam" id="PF00397">
    <property type="entry name" value="WW"/>
    <property type="match status" value="1"/>
</dbReference>
<dbReference type="InterPro" id="IPR045877">
    <property type="entry name" value="ZFP36-like"/>
</dbReference>
<keyword evidence="4 5" id="KW-0862">Zinc</keyword>
<dbReference type="SMART" id="SM00356">
    <property type="entry name" value="ZnF_C3H1"/>
    <property type="match status" value="1"/>
</dbReference>
<dbReference type="AlphaFoldDB" id="A0A250XGI3"/>
<dbReference type="Pfam" id="PF00642">
    <property type="entry name" value="zf-CCCH"/>
    <property type="match status" value="1"/>
</dbReference>
<dbReference type="SUPFAM" id="SSF51045">
    <property type="entry name" value="WW domain"/>
    <property type="match status" value="1"/>
</dbReference>
<dbReference type="SMART" id="SM00456">
    <property type="entry name" value="WW"/>
    <property type="match status" value="1"/>
</dbReference>
<feature type="region of interest" description="Disordered" evidence="6">
    <location>
        <begin position="1"/>
        <end position="36"/>
    </location>
</feature>
<dbReference type="GO" id="GO:0003729">
    <property type="term" value="F:mRNA binding"/>
    <property type="evidence" value="ECO:0007669"/>
    <property type="project" value="InterPro"/>
</dbReference>
<comment type="caution">
    <text evidence="9">The sequence shown here is derived from an EMBL/GenBank/DDBJ whole genome shotgun (WGS) entry which is preliminary data.</text>
</comment>
<evidence type="ECO:0000256" key="2">
    <source>
        <dbReference type="ARBA" id="ARBA00022737"/>
    </source>
</evidence>
<feature type="compositionally biased region" description="Gly residues" evidence="6">
    <location>
        <begin position="22"/>
        <end position="34"/>
    </location>
</feature>
<dbReference type="InterPro" id="IPR000571">
    <property type="entry name" value="Znf_CCCH"/>
</dbReference>
<evidence type="ECO:0000256" key="4">
    <source>
        <dbReference type="ARBA" id="ARBA00022833"/>
    </source>
</evidence>
<dbReference type="PANTHER" id="PTHR12547">
    <property type="entry name" value="CCCH ZINC FINGER/TIS11-RELATED"/>
    <property type="match status" value="1"/>
</dbReference>
<dbReference type="PANTHER" id="PTHR12547:SF159">
    <property type="entry name" value="CCCH ZINC FINGER-CONTAINING SAC3_GANP_NIN1_MTS3_EIF-3 P25 FAMILY PROTEIN"/>
    <property type="match status" value="1"/>
</dbReference>
<dbReference type="CDD" id="cd00201">
    <property type="entry name" value="WW"/>
    <property type="match status" value="1"/>
</dbReference>
<dbReference type="PROSITE" id="PS50020">
    <property type="entry name" value="WW_DOMAIN_2"/>
    <property type="match status" value="1"/>
</dbReference>
<evidence type="ECO:0008006" key="11">
    <source>
        <dbReference type="Google" id="ProtNLM"/>
    </source>
</evidence>
<dbReference type="PROSITE" id="PS01159">
    <property type="entry name" value="WW_DOMAIN_1"/>
    <property type="match status" value="1"/>
</dbReference>
<keyword evidence="1 5" id="KW-0479">Metal-binding</keyword>
<dbReference type="SUPFAM" id="SSF90229">
    <property type="entry name" value="CCCH zinc finger"/>
    <property type="match status" value="1"/>
</dbReference>
<name>A0A250XGI3_9CHLO</name>
<evidence type="ECO:0000313" key="10">
    <source>
        <dbReference type="Proteomes" id="UP000232323"/>
    </source>
</evidence>
<evidence type="ECO:0000256" key="1">
    <source>
        <dbReference type="ARBA" id="ARBA00022723"/>
    </source>
</evidence>
<evidence type="ECO:0000259" key="8">
    <source>
        <dbReference type="PROSITE" id="PS50103"/>
    </source>
</evidence>
<dbReference type="InterPro" id="IPR036020">
    <property type="entry name" value="WW_dom_sf"/>
</dbReference>
<dbReference type="PROSITE" id="PS50103">
    <property type="entry name" value="ZF_C3H1"/>
    <property type="match status" value="1"/>
</dbReference>
<feature type="domain" description="C3H1-type" evidence="8">
    <location>
        <begin position="41"/>
        <end position="68"/>
    </location>
</feature>
<dbReference type="STRING" id="1157962.A0A250XGI3"/>
<protein>
    <recommendedName>
        <fullName evidence="11">C3H1-type domain-containing protein</fullName>
    </recommendedName>
</protein>